<dbReference type="NCBIfam" id="TIGR03061">
    <property type="entry name" value="pip_yhgE_Nterm"/>
    <property type="match status" value="1"/>
</dbReference>
<evidence type="ECO:0000256" key="1">
    <source>
        <dbReference type="ARBA" id="ARBA00004141"/>
    </source>
</evidence>
<dbReference type="GO" id="GO:0140359">
    <property type="term" value="F:ABC-type transporter activity"/>
    <property type="evidence" value="ECO:0007669"/>
    <property type="project" value="InterPro"/>
</dbReference>
<sequence length="745" mass="79788">MKAIWKLFVGDVKRLTSNVVSVIIVIGLTVLPALFTWFNVAASWDPFSNTGNLKFAVANVDAGYKSDLIPVKINVGDQVVNTLRANSQLDWTFTSKEEAIDGTKSGKYYAAVIIPKDFSKRMMTFFSKDSKHAELTYYNNEKKNALAPKVTGQGADTVSAEINEMFSKTLTETALDLATQLSDQLDKPEAKNQLQQFSSNISDFAAGLTQTASSLKTFSSLTGSAQTLLDSSGTLIQQAASSAKTAGKQLKSASGSVTDLSGALNTSTEALSTAIKQSGESFAAVGDEVDSLFANVSTQAGDTATALRNQASNVTNQTAQYQHIVDDLQKTHDDLQNKLDTDTSLTDLEKKTLTAIIGKFEASISKLNNAIDMQKTLAATLTDAAQHIDDGISDSKESQAAIKDLATQAKASINAVHSDFDTNLKPQLNEIGSSVNTASSALNASAANLKSALGDLNKTTSSADKQLTTIREVLDSTADSLTTAGNKLSTFNATLSDALNSGDMSMVKDVLGKNTDSLATTLAAPVKVKRTAVFPVKNFGSQLAPLYTFVTLWVGSLLMAVTLKTSVSRKTRMALGNPKPHQLFFGHYLVFAVIALMQATFSLGGSLLFMHVQAVHPWLFMVSGWISALIYSFFAYTMVASFGNVGKAIGVLFLIMQISGSNGAYPLAVMPRIISDISPFLPVTHSVTAMRAAIAGIYNNDFWTSIGALALFIPPLLLIGLLLRIPMMKFNKWYIAKVESTKVIM</sequence>
<evidence type="ECO:0000313" key="9">
    <source>
        <dbReference type="Proteomes" id="UP000429211"/>
    </source>
</evidence>
<dbReference type="EMBL" id="CACRSP010000009">
    <property type="protein sequence ID" value="VYT12863.1"/>
    <property type="molecule type" value="Genomic_DNA"/>
</dbReference>
<evidence type="ECO:0000256" key="3">
    <source>
        <dbReference type="ARBA" id="ARBA00022989"/>
    </source>
</evidence>
<feature type="transmembrane region" description="Helical" evidence="5">
    <location>
        <begin position="618"/>
        <end position="639"/>
    </location>
</feature>
<keyword evidence="3 5" id="KW-1133">Transmembrane helix</keyword>
<dbReference type="EMBL" id="WDPD01000003">
    <property type="protein sequence ID" value="KAB7461737.1"/>
    <property type="molecule type" value="Genomic_DNA"/>
</dbReference>
<dbReference type="InterPro" id="IPR017501">
    <property type="entry name" value="Phage_infect_YhgE_C"/>
</dbReference>
<dbReference type="SUPFAM" id="SSF58104">
    <property type="entry name" value="Methyl-accepting chemotaxis protein (MCP) signaling domain"/>
    <property type="match status" value="1"/>
</dbReference>
<feature type="transmembrane region" description="Helical" evidence="5">
    <location>
        <begin position="702"/>
        <end position="723"/>
    </location>
</feature>
<evidence type="ECO:0000256" key="5">
    <source>
        <dbReference type="SAM" id="Phobius"/>
    </source>
</evidence>
<keyword evidence="2 5" id="KW-0812">Transmembrane</keyword>
<dbReference type="PANTHER" id="PTHR43077:SF10">
    <property type="entry name" value="TRANSPORT PERMEASE PROTEIN"/>
    <property type="match status" value="1"/>
</dbReference>
<dbReference type="InterPro" id="IPR051328">
    <property type="entry name" value="T7SS_ABC-Transporter"/>
</dbReference>
<evidence type="ECO:0000256" key="4">
    <source>
        <dbReference type="ARBA" id="ARBA00023136"/>
    </source>
</evidence>
<reference evidence="8" key="2">
    <citation type="submission" date="2019-11" db="EMBL/GenBank/DDBJ databases">
        <authorList>
            <person name="Feng L."/>
        </authorList>
    </citation>
    <scope>NUCLEOTIDE SEQUENCE</scope>
    <source>
        <strain evidence="8">BdentiumLFYP24</strain>
    </source>
</reference>
<accession>A0A6N2U8E2</accession>
<organism evidence="8">
    <name type="scientific">Bifidobacterium dentium</name>
    <dbReference type="NCBI Taxonomy" id="1689"/>
    <lineage>
        <taxon>Bacteria</taxon>
        <taxon>Bacillati</taxon>
        <taxon>Actinomycetota</taxon>
        <taxon>Actinomycetes</taxon>
        <taxon>Bifidobacteriales</taxon>
        <taxon>Bifidobacteriaceae</taxon>
        <taxon>Bifidobacterium</taxon>
    </lineage>
</organism>
<dbReference type="Pfam" id="PF12698">
    <property type="entry name" value="ABC2_membrane_3"/>
    <property type="match status" value="1"/>
</dbReference>
<dbReference type="Proteomes" id="UP000429211">
    <property type="component" value="Unassembled WGS sequence"/>
</dbReference>
<dbReference type="AlphaFoldDB" id="A0A6N2U8E2"/>
<evidence type="ECO:0000313" key="7">
    <source>
        <dbReference type="EMBL" id="KAB7461737.1"/>
    </source>
</evidence>
<reference evidence="7 9" key="1">
    <citation type="journal article" date="2019" name="Nat. Med.">
        <title>A library of human gut bacterial isolates paired with longitudinal multiomics data enables mechanistic microbiome research.</title>
        <authorList>
            <person name="Poyet M."/>
            <person name="Groussin M."/>
            <person name="Gibbons S.M."/>
            <person name="Avila-Pacheco J."/>
            <person name="Jiang X."/>
            <person name="Kearney S.M."/>
            <person name="Perrotta A.R."/>
            <person name="Berdy B."/>
            <person name="Zhao S."/>
            <person name="Lieberman T.D."/>
            <person name="Swanson P.K."/>
            <person name="Smith M."/>
            <person name="Roesemann S."/>
            <person name="Alexander J.E."/>
            <person name="Rich S.A."/>
            <person name="Livny J."/>
            <person name="Vlamakis H."/>
            <person name="Clish C."/>
            <person name="Bullock K."/>
            <person name="Deik A."/>
            <person name="Scott J."/>
            <person name="Pierce K.A."/>
            <person name="Xavier R.J."/>
            <person name="Alm E.J."/>
        </authorList>
    </citation>
    <scope>NUCLEOTIDE SEQUENCE [LARGE SCALE GENOMIC DNA]</scope>
    <source>
        <strain evidence="7 9">BIOML-A2</strain>
    </source>
</reference>
<evidence type="ECO:0000313" key="8">
    <source>
        <dbReference type="EMBL" id="VYT12863.1"/>
    </source>
</evidence>
<proteinExistence type="predicted"/>
<dbReference type="NCBIfam" id="TIGR03062">
    <property type="entry name" value="pip_yhgE_Cterm"/>
    <property type="match status" value="1"/>
</dbReference>
<feature type="domain" description="ABC-2 type transporter transmembrane" evidence="6">
    <location>
        <begin position="26"/>
        <end position="721"/>
    </location>
</feature>
<evidence type="ECO:0000259" key="6">
    <source>
        <dbReference type="Pfam" id="PF12698"/>
    </source>
</evidence>
<feature type="transmembrane region" description="Helical" evidence="5">
    <location>
        <begin position="651"/>
        <end position="674"/>
    </location>
</feature>
<protein>
    <submittedName>
        <fullName evidence="8">Chromosome partition protein Smc</fullName>
    </submittedName>
    <submittedName>
        <fullName evidence="7">YhgE/Pip domain-containing protein</fullName>
    </submittedName>
</protein>
<feature type="transmembrane region" description="Helical" evidence="5">
    <location>
        <begin position="546"/>
        <end position="567"/>
    </location>
</feature>
<dbReference type="InterPro" id="IPR013525">
    <property type="entry name" value="ABC2_TM"/>
</dbReference>
<comment type="subcellular location">
    <subcellularLocation>
        <location evidence="1">Membrane</location>
        <topology evidence="1">Multi-pass membrane protein</topology>
    </subcellularLocation>
</comment>
<evidence type="ECO:0000256" key="2">
    <source>
        <dbReference type="ARBA" id="ARBA00022692"/>
    </source>
</evidence>
<feature type="transmembrane region" description="Helical" evidence="5">
    <location>
        <begin position="588"/>
        <end position="612"/>
    </location>
</feature>
<keyword evidence="4 5" id="KW-0472">Membrane</keyword>
<dbReference type="InterPro" id="IPR017500">
    <property type="entry name" value="Phage_infect_YhgE_N"/>
</dbReference>
<feature type="transmembrane region" description="Helical" evidence="5">
    <location>
        <begin position="20"/>
        <end position="40"/>
    </location>
</feature>
<dbReference type="RefSeq" id="WP_034521997.1">
    <property type="nucleotide sequence ID" value="NZ_CACRSP010000009.1"/>
</dbReference>
<gene>
    <name evidence="8" type="primary">smc_2</name>
    <name evidence="8" type="ORF">BDLFYP24_00194</name>
    <name evidence="7" type="ORF">GBB04_04605</name>
</gene>
<dbReference type="Gene3D" id="3.40.1710.10">
    <property type="entry name" value="abc type-2 transporter like domain"/>
    <property type="match status" value="1"/>
</dbReference>
<name>A0A6N2U8E2_9BIFI</name>
<dbReference type="GO" id="GO:0016020">
    <property type="term" value="C:membrane"/>
    <property type="evidence" value="ECO:0007669"/>
    <property type="project" value="UniProtKB-SubCell"/>
</dbReference>
<dbReference type="PANTHER" id="PTHR43077">
    <property type="entry name" value="TRANSPORT PERMEASE YVFS-RELATED"/>
    <property type="match status" value="1"/>
</dbReference>